<dbReference type="PROSITE" id="PS51257">
    <property type="entry name" value="PROKAR_LIPOPROTEIN"/>
    <property type="match status" value="1"/>
</dbReference>
<gene>
    <name evidence="2" type="ORF">EV680_11641</name>
    <name evidence="3" type="ORF">LVJ78_10780</name>
</gene>
<dbReference type="Pfam" id="PF07007">
    <property type="entry name" value="LprI"/>
    <property type="match status" value="1"/>
</dbReference>
<evidence type="ECO:0000313" key="4">
    <source>
        <dbReference type="Proteomes" id="UP000294721"/>
    </source>
</evidence>
<evidence type="ECO:0000259" key="1">
    <source>
        <dbReference type="Pfam" id="PF07007"/>
    </source>
</evidence>
<keyword evidence="4" id="KW-1185">Reference proteome</keyword>
<name>A0AAE9KID7_9NEIS</name>
<dbReference type="AlphaFoldDB" id="A0AAE9KID7"/>
<sequence length="340" mass="36554">MYRKLLTITLTAAALSACGDKPDNAPQLVCNDPAVLQSVRNNIQEIVKQEARAFAQSDSRQFVDADKIIAAAGDLVINLDKPAQEMQNNTAVCSGTLTIQLPAAALSSAQTNSPLLYGSQSIDQLLQQRLGGSNLSYNGSGLFSQTLRYTPVAGESGTVVNYEDNSLTLAAQAVSTVLRPYGIKDILVINGQPVRREDALSAASLPFPEPPMADPQEILEHNAASQALSAPPASAPAPEVLTPATPPADEVTFSANDLEQARSNNRAADGEINTIWSRMDPAIQQRLLGEQRGWIQSKNNSCRQAAAQAGTTLQAEYLQLQCDTRMTRERSQYLRGYTIN</sequence>
<dbReference type="Gene3D" id="1.20.1270.180">
    <property type="match status" value="1"/>
</dbReference>
<evidence type="ECO:0000313" key="2">
    <source>
        <dbReference type="EMBL" id="TCP05116.1"/>
    </source>
</evidence>
<accession>A0AAE9KID7</accession>
<dbReference type="KEGG" id="usu:LVJ78_10780"/>
<evidence type="ECO:0000313" key="3">
    <source>
        <dbReference type="EMBL" id="UOO79158.1"/>
    </source>
</evidence>
<dbReference type="RefSeq" id="WP_132954047.1">
    <property type="nucleotide sequence ID" value="NZ_CP091507.1"/>
</dbReference>
<reference evidence="3" key="2">
    <citation type="submission" date="2021-12" db="EMBL/GenBank/DDBJ databases">
        <authorList>
            <person name="Veyrier F.J."/>
        </authorList>
    </citation>
    <scope>NUCLEOTIDE SEQUENCE</scope>
    <source>
        <strain evidence="3">1258/02</strain>
    </source>
</reference>
<organism evidence="3 5">
    <name type="scientific">Uruburuella suis</name>
    <dbReference type="NCBI Taxonomy" id="252130"/>
    <lineage>
        <taxon>Bacteria</taxon>
        <taxon>Pseudomonadati</taxon>
        <taxon>Pseudomonadota</taxon>
        <taxon>Betaproteobacteria</taxon>
        <taxon>Neisseriales</taxon>
        <taxon>Neisseriaceae</taxon>
        <taxon>Uruburuella</taxon>
    </lineage>
</organism>
<dbReference type="Proteomes" id="UP000294721">
    <property type="component" value="Unassembled WGS sequence"/>
</dbReference>
<proteinExistence type="predicted"/>
<evidence type="ECO:0000313" key="5">
    <source>
        <dbReference type="Proteomes" id="UP000829756"/>
    </source>
</evidence>
<dbReference type="InterPro" id="IPR009739">
    <property type="entry name" value="LprI-like_N"/>
</dbReference>
<protein>
    <submittedName>
        <fullName evidence="3">DUF1311 domain-containing protein</fullName>
    </submittedName>
    <submittedName>
        <fullName evidence="2">Uncharacterized protein DUF1311</fullName>
    </submittedName>
</protein>
<dbReference type="Proteomes" id="UP000829756">
    <property type="component" value="Chromosome"/>
</dbReference>
<dbReference type="EMBL" id="SLXE01000016">
    <property type="protein sequence ID" value="TCP05116.1"/>
    <property type="molecule type" value="Genomic_DNA"/>
</dbReference>
<feature type="domain" description="Lysozyme inhibitor LprI-like N-terminal" evidence="1">
    <location>
        <begin position="261"/>
        <end position="334"/>
    </location>
</feature>
<dbReference type="EMBL" id="CP091507">
    <property type="protein sequence ID" value="UOO79158.1"/>
    <property type="molecule type" value="Genomic_DNA"/>
</dbReference>
<reference evidence="2 4" key="1">
    <citation type="submission" date="2019-03" db="EMBL/GenBank/DDBJ databases">
        <title>Genomic Encyclopedia of Type Strains, Phase IV (KMG-IV): sequencing the most valuable type-strain genomes for metagenomic binning, comparative biology and taxonomic classification.</title>
        <authorList>
            <person name="Goeker M."/>
        </authorList>
    </citation>
    <scope>NUCLEOTIDE SEQUENCE [LARGE SCALE GENOMIC DNA]</scope>
    <source>
        <strain evidence="2 4">DSM 17474</strain>
    </source>
</reference>
<reference evidence="3" key="3">
    <citation type="journal article" date="2022" name="Res Sq">
        <title>Evolution of multicellular longitudinally dividing oral cavity symbionts (Neisseriaceae).</title>
        <authorList>
            <person name="Nyongesa S."/>
            <person name="Weber P."/>
            <person name="Bernet E."/>
            <person name="Pullido F."/>
            <person name="Nieckarz M."/>
            <person name="Delaby M."/>
            <person name="Nieves C."/>
            <person name="Viehboeck T."/>
            <person name="Krause N."/>
            <person name="Rivera-Millot A."/>
            <person name="Nakamura A."/>
            <person name="Vischer N."/>
            <person name="VanNieuwenhze M."/>
            <person name="Brun Y."/>
            <person name="Cava F."/>
            <person name="Bulgheresi S."/>
            <person name="Veyrier F."/>
        </authorList>
    </citation>
    <scope>NUCLEOTIDE SEQUENCE</scope>
    <source>
        <strain evidence="3">1258/02</strain>
    </source>
</reference>